<name>A0A4Y7QN08_9AGAM</name>
<evidence type="ECO:0000256" key="6">
    <source>
        <dbReference type="SAM" id="Phobius"/>
    </source>
</evidence>
<protein>
    <recommendedName>
        <fullName evidence="9">REJ domain-containing protein</fullName>
    </recommendedName>
</protein>
<dbReference type="PRINTS" id="PR01217">
    <property type="entry name" value="PRICHEXTENSN"/>
</dbReference>
<gene>
    <name evidence="7" type="ORF">BD410DRAFT_236433</name>
</gene>
<dbReference type="STRING" id="50990.A0A4Y7QN08"/>
<feature type="compositionally biased region" description="Basic and acidic residues" evidence="5">
    <location>
        <begin position="423"/>
        <end position="434"/>
    </location>
</feature>
<feature type="region of interest" description="Disordered" evidence="5">
    <location>
        <begin position="1"/>
        <end position="126"/>
    </location>
</feature>
<feature type="compositionally biased region" description="Basic and acidic residues" evidence="5">
    <location>
        <begin position="450"/>
        <end position="468"/>
    </location>
</feature>
<feature type="region of interest" description="Disordered" evidence="5">
    <location>
        <begin position="380"/>
        <end position="502"/>
    </location>
</feature>
<evidence type="ECO:0000256" key="2">
    <source>
        <dbReference type="ARBA" id="ARBA00022692"/>
    </source>
</evidence>
<evidence type="ECO:0000256" key="5">
    <source>
        <dbReference type="SAM" id="MobiDB-lite"/>
    </source>
</evidence>
<evidence type="ECO:0000313" key="8">
    <source>
        <dbReference type="Proteomes" id="UP000294933"/>
    </source>
</evidence>
<dbReference type="PANTHER" id="PTHR15549">
    <property type="entry name" value="PAIRED IMMUNOGLOBULIN-LIKE TYPE 2 RECEPTOR"/>
    <property type="match status" value="1"/>
</dbReference>
<dbReference type="VEuPathDB" id="FungiDB:BD410DRAFT_236433"/>
<proteinExistence type="predicted"/>
<keyword evidence="2 6" id="KW-0812">Transmembrane</keyword>
<dbReference type="AlphaFoldDB" id="A0A4Y7QN08"/>
<accession>A0A4Y7QN08</accession>
<feature type="region of interest" description="Disordered" evidence="5">
    <location>
        <begin position="317"/>
        <end position="368"/>
    </location>
</feature>
<evidence type="ECO:0000256" key="3">
    <source>
        <dbReference type="ARBA" id="ARBA00022989"/>
    </source>
</evidence>
<evidence type="ECO:0000256" key="4">
    <source>
        <dbReference type="ARBA" id="ARBA00023136"/>
    </source>
</evidence>
<feature type="compositionally biased region" description="Low complexity" evidence="5">
    <location>
        <begin position="89"/>
        <end position="126"/>
    </location>
</feature>
<reference evidence="7 8" key="1">
    <citation type="submission" date="2018-06" db="EMBL/GenBank/DDBJ databases">
        <title>A transcriptomic atlas of mushroom development highlights an independent origin of complex multicellularity.</title>
        <authorList>
            <consortium name="DOE Joint Genome Institute"/>
            <person name="Krizsan K."/>
            <person name="Almasi E."/>
            <person name="Merenyi Z."/>
            <person name="Sahu N."/>
            <person name="Viragh M."/>
            <person name="Koszo T."/>
            <person name="Mondo S."/>
            <person name="Kiss B."/>
            <person name="Balint B."/>
            <person name="Kues U."/>
            <person name="Barry K."/>
            <person name="Hegedus J.C."/>
            <person name="Henrissat B."/>
            <person name="Johnson J."/>
            <person name="Lipzen A."/>
            <person name="Ohm R."/>
            <person name="Nagy I."/>
            <person name="Pangilinan J."/>
            <person name="Yan J."/>
            <person name="Xiong Y."/>
            <person name="Grigoriev I.V."/>
            <person name="Hibbett D.S."/>
            <person name="Nagy L.G."/>
        </authorList>
    </citation>
    <scope>NUCLEOTIDE SEQUENCE [LARGE SCALE GENOMIC DNA]</scope>
    <source>
        <strain evidence="7 8">SZMC22713</strain>
    </source>
</reference>
<dbReference type="PANTHER" id="PTHR15549:SF26">
    <property type="entry name" value="AXIAL BUDDING PATTERN PROTEIN 2-RELATED"/>
    <property type="match status" value="1"/>
</dbReference>
<dbReference type="EMBL" id="ML170157">
    <property type="protein sequence ID" value="TDL28648.1"/>
    <property type="molecule type" value="Genomic_DNA"/>
</dbReference>
<organism evidence="7 8">
    <name type="scientific">Rickenella mellea</name>
    <dbReference type="NCBI Taxonomy" id="50990"/>
    <lineage>
        <taxon>Eukaryota</taxon>
        <taxon>Fungi</taxon>
        <taxon>Dikarya</taxon>
        <taxon>Basidiomycota</taxon>
        <taxon>Agaricomycotina</taxon>
        <taxon>Agaricomycetes</taxon>
        <taxon>Hymenochaetales</taxon>
        <taxon>Rickenellaceae</taxon>
        <taxon>Rickenella</taxon>
    </lineage>
</organism>
<evidence type="ECO:0008006" key="9">
    <source>
        <dbReference type="Google" id="ProtNLM"/>
    </source>
</evidence>
<feature type="compositionally biased region" description="Low complexity" evidence="5">
    <location>
        <begin position="42"/>
        <end position="54"/>
    </location>
</feature>
<evidence type="ECO:0000256" key="1">
    <source>
        <dbReference type="ARBA" id="ARBA00004167"/>
    </source>
</evidence>
<feature type="compositionally biased region" description="Polar residues" evidence="5">
    <location>
        <begin position="492"/>
        <end position="502"/>
    </location>
</feature>
<feature type="compositionally biased region" description="Low complexity" evidence="5">
    <location>
        <begin position="1"/>
        <end position="34"/>
    </location>
</feature>
<dbReference type="InterPro" id="IPR051694">
    <property type="entry name" value="Immunoregulatory_rcpt-like"/>
</dbReference>
<keyword evidence="4 6" id="KW-0472">Membrane</keyword>
<dbReference type="GO" id="GO:0016020">
    <property type="term" value="C:membrane"/>
    <property type="evidence" value="ECO:0007669"/>
    <property type="project" value="UniProtKB-SubCell"/>
</dbReference>
<dbReference type="OrthoDB" id="3256702at2759"/>
<feature type="transmembrane region" description="Helical" evidence="6">
    <location>
        <begin position="174"/>
        <end position="197"/>
    </location>
</feature>
<sequence length="502" mass="52333">MAVTPSPSTASTTAAETTSPTPSRTASDSATPSSPSTPPPTTSDTTPTTSDASPTPSPPPPTNSPTPTPSTSSPFTPPSTTPTPPPSPTTHSSSGNSSPAIDSSSTDFTVPSSSTLSATRSRSSPTVASLLTTTVVTTGTNGIPSTFTEIVTNPTLSADGGGKSSSQFFANKGAVAGVFLIVGLAAASILLWILFAVRRRRRMKHLERDATVAATLAAVGMHRGPLDDDDDDEQGHRDRIASIGSARDIEMAQRSSSGLGFGAVGAATAIPAGAAVAPSRYHDSSHSEEDPAYDPYAGYVQPRAASRYSVNRAAQEGYAPARTTSPTPSSPRLGASLSGHGHDGTGGSVSPAGDGDRKGGSSLGDHMRTYSMSSYEPLIAATSSRSPPPTPGAAAGGTRRPTPPPRNPLRKTNSRSPSVPRRLSRDEKPQEQAHDTNVGYAYIPDVDAQPDERLDPHMDSRLRRRENYHDEDDLRDDKDYSRPVLGVRNLPDNRSVSEYSHD</sequence>
<dbReference type="GO" id="GO:0071944">
    <property type="term" value="C:cell periphery"/>
    <property type="evidence" value="ECO:0007669"/>
    <property type="project" value="UniProtKB-ARBA"/>
</dbReference>
<comment type="subcellular location">
    <subcellularLocation>
        <location evidence="1">Membrane</location>
        <topology evidence="1">Single-pass membrane protein</topology>
    </subcellularLocation>
</comment>
<keyword evidence="8" id="KW-1185">Reference proteome</keyword>
<evidence type="ECO:0000313" key="7">
    <source>
        <dbReference type="EMBL" id="TDL28648.1"/>
    </source>
</evidence>
<keyword evidence="3 6" id="KW-1133">Transmembrane helix</keyword>
<feature type="compositionally biased region" description="Pro residues" evidence="5">
    <location>
        <begin position="55"/>
        <end position="68"/>
    </location>
</feature>
<feature type="compositionally biased region" description="Pro residues" evidence="5">
    <location>
        <begin position="75"/>
        <end position="88"/>
    </location>
</feature>
<dbReference type="Proteomes" id="UP000294933">
    <property type="component" value="Unassembled WGS sequence"/>
</dbReference>